<dbReference type="GO" id="GO:0000395">
    <property type="term" value="P:mRNA 5'-splice site recognition"/>
    <property type="evidence" value="ECO:0007669"/>
    <property type="project" value="InterPro"/>
</dbReference>
<evidence type="ECO:0000256" key="5">
    <source>
        <dbReference type="ARBA" id="ARBA00022884"/>
    </source>
</evidence>
<dbReference type="AlphaFoldDB" id="A0A8S1KZR6"/>
<name>A0A8S1KZR6_PARPR</name>
<evidence type="ECO:0000259" key="8">
    <source>
        <dbReference type="PROSITE" id="PS50171"/>
    </source>
</evidence>
<dbReference type="EMBL" id="CAJJDM010000039">
    <property type="protein sequence ID" value="CAD8067359.1"/>
    <property type="molecule type" value="Genomic_DNA"/>
</dbReference>
<dbReference type="PANTHER" id="PTHR31148">
    <property type="entry name" value="U1 SMALL NUCLEAR RIBONUCLEOPROTEIN C"/>
    <property type="match status" value="1"/>
</dbReference>
<evidence type="ECO:0000313" key="9">
    <source>
        <dbReference type="EMBL" id="CAD8060979.1"/>
    </source>
</evidence>
<dbReference type="FunFam" id="3.30.160.60:FF:000890">
    <property type="entry name" value="U1 small nuclear ribonucleoprotein C"/>
    <property type="match status" value="1"/>
</dbReference>
<comment type="subcellular location">
    <subcellularLocation>
        <location evidence="1">Nucleus</location>
    </subcellularLocation>
</comment>
<proteinExistence type="predicted"/>
<dbReference type="GO" id="GO:0030627">
    <property type="term" value="F:pre-mRNA 5'-splice site binding"/>
    <property type="evidence" value="ECO:0007669"/>
    <property type="project" value="InterPro"/>
</dbReference>
<evidence type="ECO:0000313" key="11">
    <source>
        <dbReference type="Proteomes" id="UP000688137"/>
    </source>
</evidence>
<dbReference type="PROSITE" id="PS50171">
    <property type="entry name" value="ZF_MATRIN"/>
    <property type="match status" value="1"/>
</dbReference>
<dbReference type="Proteomes" id="UP000688137">
    <property type="component" value="Unassembled WGS sequence"/>
</dbReference>
<gene>
    <name evidence="9" type="ORF">PPRIM_AZ9-3.1.T0310078</name>
    <name evidence="10" type="ORF">PPRIM_AZ9-3.1.T0400244</name>
</gene>
<feature type="domain" description="Matrin-type" evidence="8">
    <location>
        <begin position="4"/>
        <end position="36"/>
    </location>
</feature>
<evidence type="ECO:0000313" key="10">
    <source>
        <dbReference type="EMBL" id="CAD8067359.1"/>
    </source>
</evidence>
<dbReference type="GO" id="GO:0005685">
    <property type="term" value="C:U1 snRNP"/>
    <property type="evidence" value="ECO:0007669"/>
    <property type="project" value="InterPro"/>
</dbReference>
<dbReference type="SMART" id="SM00451">
    <property type="entry name" value="ZnF_U1"/>
    <property type="match status" value="1"/>
</dbReference>
<sequence length="132" mass="15028">MPKFYCEYCGIYLTHSSPSGRKQHSLGKKHISAREDYYRAVMSDLVDQLKASFQKNIIPTFISKDTIKRLLITHSSVFQGLLTPAFVETIDSLGLSGTRTQYMPQPTLILPPQGAYQPMSYNMMPPGMQMRY</sequence>
<dbReference type="InterPro" id="IPR017340">
    <property type="entry name" value="U1_snRNP-C"/>
</dbReference>
<evidence type="ECO:0000256" key="6">
    <source>
        <dbReference type="ARBA" id="ARBA00023242"/>
    </source>
</evidence>
<comment type="caution">
    <text evidence="9">The sequence shown here is derived from an EMBL/GenBank/DDBJ whole genome shotgun (WGS) entry which is preliminary data.</text>
</comment>
<dbReference type="EMBL" id="CAJJDM010000030">
    <property type="protein sequence ID" value="CAD8060979.1"/>
    <property type="molecule type" value="Genomic_DNA"/>
</dbReference>
<dbReference type="Pfam" id="PF06220">
    <property type="entry name" value="zf-U1"/>
    <property type="match status" value="1"/>
</dbReference>
<dbReference type="InterPro" id="IPR003604">
    <property type="entry name" value="Matrin/U1-like-C_Znf_C2H2"/>
</dbReference>
<dbReference type="PANTHER" id="PTHR31148:SF1">
    <property type="entry name" value="U1 SMALL NUCLEAR RIBONUCLEOPROTEIN C"/>
    <property type="match status" value="1"/>
</dbReference>
<keyword evidence="4" id="KW-0862">Zinc</keyword>
<evidence type="ECO:0000256" key="1">
    <source>
        <dbReference type="ARBA" id="ARBA00004123"/>
    </source>
</evidence>
<dbReference type="InterPro" id="IPR013085">
    <property type="entry name" value="U1-CZ_Znf_C2H2"/>
</dbReference>
<dbReference type="GO" id="GO:0008270">
    <property type="term" value="F:zinc ion binding"/>
    <property type="evidence" value="ECO:0007669"/>
    <property type="project" value="UniProtKB-KW"/>
</dbReference>
<dbReference type="InterPro" id="IPR000690">
    <property type="entry name" value="Matrin/U1-C_Znf_C2H2"/>
</dbReference>
<keyword evidence="3" id="KW-0863">Zinc-finger</keyword>
<evidence type="ECO:0000256" key="2">
    <source>
        <dbReference type="ARBA" id="ARBA00022723"/>
    </source>
</evidence>
<accession>A0A8S1KZR6</accession>
<keyword evidence="2" id="KW-0479">Metal-binding</keyword>
<dbReference type="PIRSF" id="PIRSF037969">
    <property type="entry name" value="U1_snRNP-C"/>
    <property type="match status" value="1"/>
</dbReference>
<protein>
    <recommendedName>
        <fullName evidence="8">Matrin-type domain-containing protein</fullName>
    </recommendedName>
</protein>
<keyword evidence="5" id="KW-0694">RNA-binding</keyword>
<evidence type="ECO:0000256" key="7">
    <source>
        <dbReference type="ARBA" id="ARBA00023274"/>
    </source>
</evidence>
<keyword evidence="6" id="KW-0539">Nucleus</keyword>
<keyword evidence="11" id="KW-1185">Reference proteome</keyword>
<evidence type="ECO:0000256" key="4">
    <source>
        <dbReference type="ARBA" id="ARBA00022833"/>
    </source>
</evidence>
<organism evidence="9 11">
    <name type="scientific">Paramecium primaurelia</name>
    <dbReference type="NCBI Taxonomy" id="5886"/>
    <lineage>
        <taxon>Eukaryota</taxon>
        <taxon>Sar</taxon>
        <taxon>Alveolata</taxon>
        <taxon>Ciliophora</taxon>
        <taxon>Intramacronucleata</taxon>
        <taxon>Oligohymenophorea</taxon>
        <taxon>Peniculida</taxon>
        <taxon>Parameciidae</taxon>
        <taxon>Paramecium</taxon>
    </lineage>
</organism>
<keyword evidence="7" id="KW-0687">Ribonucleoprotein</keyword>
<reference evidence="9" key="1">
    <citation type="submission" date="2021-01" db="EMBL/GenBank/DDBJ databases">
        <authorList>
            <consortium name="Genoscope - CEA"/>
            <person name="William W."/>
        </authorList>
    </citation>
    <scope>NUCLEOTIDE SEQUENCE</scope>
</reference>
<evidence type="ECO:0000256" key="3">
    <source>
        <dbReference type="ARBA" id="ARBA00022771"/>
    </source>
</evidence>